<dbReference type="FunFam" id="3.30.470.20:FF:000028">
    <property type="entry name" value="Methylcrotonoyl-CoA carboxylase subunit alpha, mitochondrial"/>
    <property type="match status" value="1"/>
</dbReference>
<evidence type="ECO:0000259" key="7">
    <source>
        <dbReference type="PROSITE" id="PS50968"/>
    </source>
</evidence>
<dbReference type="InterPro" id="IPR011053">
    <property type="entry name" value="Single_hybrid_motif"/>
</dbReference>
<dbReference type="PROSITE" id="PS50975">
    <property type="entry name" value="ATP_GRASP"/>
    <property type="match status" value="1"/>
</dbReference>
<dbReference type="InterPro" id="IPR011761">
    <property type="entry name" value="ATP-grasp"/>
</dbReference>
<feature type="domain" description="Biotin carboxylation" evidence="9">
    <location>
        <begin position="1"/>
        <end position="456"/>
    </location>
</feature>
<dbReference type="SUPFAM" id="SSF56059">
    <property type="entry name" value="Glutathione synthetase ATP-binding domain-like"/>
    <property type="match status" value="1"/>
</dbReference>
<dbReference type="PROSITE" id="PS00867">
    <property type="entry name" value="CPSASE_2"/>
    <property type="match status" value="1"/>
</dbReference>
<evidence type="ECO:0000256" key="2">
    <source>
        <dbReference type="ARBA" id="ARBA00022598"/>
    </source>
</evidence>
<dbReference type="Gene3D" id="3.30.470.20">
    <property type="entry name" value="ATP-grasp fold, B domain"/>
    <property type="match status" value="1"/>
</dbReference>
<evidence type="ECO:0000256" key="3">
    <source>
        <dbReference type="ARBA" id="ARBA00022741"/>
    </source>
</evidence>
<dbReference type="Pfam" id="PF00364">
    <property type="entry name" value="Biotin_lipoyl"/>
    <property type="match status" value="1"/>
</dbReference>
<dbReference type="PANTHER" id="PTHR18866:SF33">
    <property type="entry name" value="METHYLCROTONOYL-COA CARBOXYLASE SUBUNIT ALPHA, MITOCHONDRIAL-RELATED"/>
    <property type="match status" value="1"/>
</dbReference>
<dbReference type="CDD" id="cd06850">
    <property type="entry name" value="biotinyl_domain"/>
    <property type="match status" value="1"/>
</dbReference>
<dbReference type="AlphaFoldDB" id="A0A2W5NE38"/>
<dbReference type="Pfam" id="PF02786">
    <property type="entry name" value="CPSase_L_D2"/>
    <property type="match status" value="1"/>
</dbReference>
<keyword evidence="2" id="KW-0436">Ligase</keyword>
<dbReference type="Pfam" id="PF21139">
    <property type="entry name" value="BT_MCC_alpha"/>
    <property type="match status" value="1"/>
</dbReference>
<organism evidence="10 11">
    <name type="scientific">Rhodovulum sulfidophilum</name>
    <name type="common">Rhodobacter sulfidophilus</name>
    <dbReference type="NCBI Taxonomy" id="35806"/>
    <lineage>
        <taxon>Bacteria</taxon>
        <taxon>Pseudomonadati</taxon>
        <taxon>Pseudomonadota</taxon>
        <taxon>Alphaproteobacteria</taxon>
        <taxon>Rhodobacterales</taxon>
        <taxon>Paracoccaceae</taxon>
        <taxon>Rhodovulum</taxon>
    </lineage>
</organism>
<dbReference type="Pfam" id="PF00289">
    <property type="entry name" value="Biotin_carb_N"/>
    <property type="match status" value="1"/>
</dbReference>
<dbReference type="FunFam" id="3.40.50.20:FF:000010">
    <property type="entry name" value="Propionyl-CoA carboxylase subunit alpha"/>
    <property type="match status" value="1"/>
</dbReference>
<dbReference type="PROSITE" id="PS50896">
    <property type="entry name" value="LISH"/>
    <property type="match status" value="1"/>
</dbReference>
<evidence type="ECO:0000256" key="4">
    <source>
        <dbReference type="ARBA" id="ARBA00022840"/>
    </source>
</evidence>
<dbReference type="InterPro" id="IPR005479">
    <property type="entry name" value="CPAse_ATP-bd"/>
</dbReference>
<proteinExistence type="predicted"/>
<dbReference type="SUPFAM" id="SSF51230">
    <property type="entry name" value="Single hybrid motif"/>
    <property type="match status" value="1"/>
</dbReference>
<feature type="domain" description="Lipoyl-binding" evidence="7">
    <location>
        <begin position="590"/>
        <end position="665"/>
    </location>
</feature>
<dbReference type="GO" id="GO:0005524">
    <property type="term" value="F:ATP binding"/>
    <property type="evidence" value="ECO:0007669"/>
    <property type="project" value="UniProtKB-UniRule"/>
</dbReference>
<dbReference type="SUPFAM" id="SSF51246">
    <property type="entry name" value="Rudiment single hybrid motif"/>
    <property type="match status" value="1"/>
</dbReference>
<dbReference type="GO" id="GO:0016874">
    <property type="term" value="F:ligase activity"/>
    <property type="evidence" value="ECO:0007669"/>
    <property type="project" value="UniProtKB-KW"/>
</dbReference>
<name>A0A2W5NE38_RHOSU</name>
<dbReference type="Gene3D" id="2.40.50.100">
    <property type="match status" value="1"/>
</dbReference>
<comment type="caution">
    <text evidence="10">The sequence shown here is derived from an EMBL/GenBank/DDBJ whole genome shotgun (WGS) entry which is preliminary data.</text>
</comment>
<dbReference type="InterPro" id="IPR001882">
    <property type="entry name" value="Biotin_BS"/>
</dbReference>
<dbReference type="InterPro" id="IPR050856">
    <property type="entry name" value="Biotin_carboxylase_complex"/>
</dbReference>
<dbReference type="InterPro" id="IPR048429">
    <property type="entry name" value="MCC_alpha_BT"/>
</dbReference>
<sequence>MFKKILIANRGEIACRVMTTARRLGVATVAVYSDADARAKHVAMADEAVRVGPAPAAESYLRADRVIEAALRAGAEAIHPGYGFLSENPDFVEAVAAAGLTFIGPPASAIRAMGLKDAAKALMQEAGVPVVPGYHGGEQDPDFLAAEAERIGYPVLIKARAGGGGKGMRLVERPADFRAALEGARREGQASFGDPSCLIEKYITRPRHVEIQVFGDGHGDIVHLFERDCSLQRRHQKVIEEAPAPGMPPEVRAAMGRAAVEAARAVGYQGAGTVEFIADGSGALRADGFWFMEMNTRLQVEHPVTEAITGLDLVELQLRVAAGEPLPFGQDALTIDGHSFEARIYAEDTARGFLPATGRLRHLATPPAAEFERGATRVDSGVRRGDGVTPFYDPMIAKLIVHGPTRAVALDRLSAALARFEVTGLVTNLGFLAALARHPGFAAGEVDTGLIGRDLDALIAEPAPPEAAIAIAALAALGLPRAAETGAGDPWITLTGWRQWGPASREVPLEQGGRALTPRIAIHGGGRFVMSLGDGVFAGEARAEGPERVAILRDGHLVRARVTRDAGAITVFLDGHAFAFAEPDPLEGDDEAEGGSDAVTAPMPGLVRAVNAAAGAPVARGDALVVLEAMKMEHTLTAPRDGRIAETRVGVGDQVADGAVLVTLEPEEADA</sequence>
<dbReference type="PROSITE" id="PS00188">
    <property type="entry name" value="BIOTIN"/>
    <property type="match status" value="1"/>
</dbReference>
<dbReference type="PANTHER" id="PTHR18866">
    <property type="entry name" value="CARBOXYLASE:PYRUVATE/ACETYL-COA/PROPIONYL-COA CARBOXYLASE"/>
    <property type="match status" value="1"/>
</dbReference>
<dbReference type="SMART" id="SM00878">
    <property type="entry name" value="Biotin_carb_C"/>
    <property type="match status" value="1"/>
</dbReference>
<comment type="cofactor">
    <cofactor evidence="1">
        <name>biotin</name>
        <dbReference type="ChEBI" id="CHEBI:57586"/>
    </cofactor>
</comment>
<dbReference type="InterPro" id="IPR005481">
    <property type="entry name" value="BC-like_N"/>
</dbReference>
<dbReference type="PROSITE" id="PS50968">
    <property type="entry name" value="BIOTINYL_LIPOYL"/>
    <property type="match status" value="1"/>
</dbReference>
<dbReference type="Pfam" id="PF02785">
    <property type="entry name" value="Biotin_carb_C"/>
    <property type="match status" value="1"/>
</dbReference>
<dbReference type="InterPro" id="IPR005482">
    <property type="entry name" value="Biotin_COase_C"/>
</dbReference>
<keyword evidence="3 6" id="KW-0547">Nucleotide-binding</keyword>
<evidence type="ECO:0000256" key="6">
    <source>
        <dbReference type="PROSITE-ProRule" id="PRU00409"/>
    </source>
</evidence>
<protein>
    <submittedName>
        <fullName evidence="10">3-methylcrotonyl-CoA carboxylase</fullName>
    </submittedName>
</protein>
<dbReference type="SUPFAM" id="SSF52440">
    <property type="entry name" value="PreATP-grasp domain"/>
    <property type="match status" value="1"/>
</dbReference>
<dbReference type="PROSITE" id="PS50979">
    <property type="entry name" value="BC"/>
    <property type="match status" value="1"/>
</dbReference>
<evidence type="ECO:0000256" key="1">
    <source>
        <dbReference type="ARBA" id="ARBA00001953"/>
    </source>
</evidence>
<evidence type="ECO:0000256" key="5">
    <source>
        <dbReference type="ARBA" id="ARBA00023267"/>
    </source>
</evidence>
<dbReference type="FunFam" id="3.30.1490.20:FF:000003">
    <property type="entry name" value="acetyl-CoA carboxylase isoform X1"/>
    <property type="match status" value="1"/>
</dbReference>
<dbReference type="InterPro" id="IPR000089">
    <property type="entry name" value="Biotin_lipoyl"/>
</dbReference>
<dbReference type="EMBL" id="QFPW01000003">
    <property type="protein sequence ID" value="PZQ50718.1"/>
    <property type="molecule type" value="Genomic_DNA"/>
</dbReference>
<reference evidence="10 11" key="1">
    <citation type="submission" date="2017-08" db="EMBL/GenBank/DDBJ databases">
        <title>Infants hospitalized years apart are colonized by the same room-sourced microbial strains.</title>
        <authorList>
            <person name="Brooks B."/>
            <person name="Olm M.R."/>
            <person name="Firek B.A."/>
            <person name="Baker R."/>
            <person name="Thomas B.C."/>
            <person name="Morowitz M.J."/>
            <person name="Banfield J.F."/>
        </authorList>
    </citation>
    <scope>NUCLEOTIDE SEQUENCE [LARGE SCALE GENOMIC DNA]</scope>
    <source>
        <strain evidence="10">S2_005_002_R2_34</strain>
    </source>
</reference>
<dbReference type="Proteomes" id="UP000249185">
    <property type="component" value="Unassembled WGS sequence"/>
</dbReference>
<dbReference type="InterPro" id="IPR011764">
    <property type="entry name" value="Biotin_carboxylation_dom"/>
</dbReference>
<gene>
    <name evidence="10" type="ORF">DI556_06265</name>
</gene>
<evidence type="ECO:0000313" key="11">
    <source>
        <dbReference type="Proteomes" id="UP000249185"/>
    </source>
</evidence>
<dbReference type="InterPro" id="IPR016185">
    <property type="entry name" value="PreATP-grasp_dom_sf"/>
</dbReference>
<dbReference type="GO" id="GO:0046872">
    <property type="term" value="F:metal ion binding"/>
    <property type="evidence" value="ECO:0007669"/>
    <property type="project" value="InterPro"/>
</dbReference>
<accession>A0A2W5NE38</accession>
<evidence type="ECO:0000259" key="8">
    <source>
        <dbReference type="PROSITE" id="PS50975"/>
    </source>
</evidence>
<evidence type="ECO:0000313" key="10">
    <source>
        <dbReference type="EMBL" id="PZQ50718.1"/>
    </source>
</evidence>
<dbReference type="InterPro" id="IPR011054">
    <property type="entry name" value="Rudment_hybrid_motif"/>
</dbReference>
<feature type="domain" description="ATP-grasp" evidence="8">
    <location>
        <begin position="120"/>
        <end position="322"/>
    </location>
</feature>
<dbReference type="Gene3D" id="3.30.700.40">
    <property type="match status" value="1"/>
</dbReference>
<dbReference type="InterPro" id="IPR006594">
    <property type="entry name" value="LisH"/>
</dbReference>
<keyword evidence="4 6" id="KW-0067">ATP-binding</keyword>
<evidence type="ECO:0000259" key="9">
    <source>
        <dbReference type="PROSITE" id="PS50979"/>
    </source>
</evidence>
<keyword evidence="5" id="KW-0092">Biotin</keyword>